<evidence type="ECO:0000313" key="7">
    <source>
        <dbReference type="EMBL" id="KMQ97663.1"/>
    </source>
</evidence>
<accession>A0A0J7L539</accession>
<dbReference type="InterPro" id="IPR042099">
    <property type="entry name" value="ANL_N_sf"/>
</dbReference>
<evidence type="ECO:0000256" key="1">
    <source>
        <dbReference type="ARBA" id="ARBA00004275"/>
    </source>
</evidence>
<dbReference type="InterPro" id="IPR045851">
    <property type="entry name" value="AMP-bd_C_sf"/>
</dbReference>
<comment type="caution">
    <text evidence="7">The sequence shown here is derived from an EMBL/GenBank/DDBJ whole genome shotgun (WGS) entry which is preliminary data.</text>
</comment>
<dbReference type="EMBL" id="LBMM01000715">
    <property type="protein sequence ID" value="KMQ97663.1"/>
    <property type="molecule type" value="Genomic_DNA"/>
</dbReference>
<keyword evidence="7" id="KW-0560">Oxidoreductase</keyword>
<comment type="subcellular location">
    <subcellularLocation>
        <location evidence="1">Peroxisome</location>
    </subcellularLocation>
</comment>
<evidence type="ECO:0000259" key="5">
    <source>
        <dbReference type="Pfam" id="PF00501"/>
    </source>
</evidence>
<dbReference type="Proteomes" id="UP000036403">
    <property type="component" value="Unassembled WGS sequence"/>
</dbReference>
<dbReference type="Pfam" id="PF00501">
    <property type="entry name" value="AMP-binding"/>
    <property type="match status" value="1"/>
</dbReference>
<dbReference type="InterPro" id="IPR020845">
    <property type="entry name" value="AMP-binding_CS"/>
</dbReference>
<gene>
    <name evidence="7" type="ORF">RF55_1997</name>
</gene>
<dbReference type="PaxDb" id="67767-A0A0J7L539"/>
<dbReference type="GO" id="GO:0016405">
    <property type="term" value="F:CoA-ligase activity"/>
    <property type="evidence" value="ECO:0007669"/>
    <property type="project" value="TreeGrafter"/>
</dbReference>
<dbReference type="SUPFAM" id="SSF56801">
    <property type="entry name" value="Acetyl-CoA synthetase-like"/>
    <property type="match status" value="1"/>
</dbReference>
<dbReference type="Gene3D" id="3.30.300.30">
    <property type="match status" value="1"/>
</dbReference>
<dbReference type="Gene3D" id="3.40.50.12780">
    <property type="entry name" value="N-terminal domain of ligase-like"/>
    <property type="match status" value="1"/>
</dbReference>
<comment type="similarity">
    <text evidence="2">Belongs to the ATP-dependent AMP-binding enzyme family.</text>
</comment>
<name>A0A0J7L539_LASNI</name>
<organism evidence="7 8">
    <name type="scientific">Lasius niger</name>
    <name type="common">Black garden ant</name>
    <dbReference type="NCBI Taxonomy" id="67767"/>
    <lineage>
        <taxon>Eukaryota</taxon>
        <taxon>Metazoa</taxon>
        <taxon>Ecdysozoa</taxon>
        <taxon>Arthropoda</taxon>
        <taxon>Hexapoda</taxon>
        <taxon>Insecta</taxon>
        <taxon>Pterygota</taxon>
        <taxon>Neoptera</taxon>
        <taxon>Endopterygota</taxon>
        <taxon>Hymenoptera</taxon>
        <taxon>Apocrita</taxon>
        <taxon>Aculeata</taxon>
        <taxon>Formicoidea</taxon>
        <taxon>Formicidae</taxon>
        <taxon>Formicinae</taxon>
        <taxon>Lasius</taxon>
        <taxon>Lasius</taxon>
    </lineage>
</organism>
<sequence length="424" mass="47569">MTEKSVKCALWLREQAVQPGDIIGICTHNHLESYVPLLAALYVGAISNPWDNELSPTTARFFLSLTRPKIVFANVNSIECLARIVEEDHLDIKLVVFGELAGFEGASLTRVLHSQNMAKIDEFECSKLTTPNQIATIVCSSGTSGFPKGTEISHASMINYMTHVKIHDLRGHISMWTPSMRWYCGLFIVIKAILDCSKRIIVPDYDDDDELCHFIEKYEARMTDYGGLCARQTKYSKPGSCGFVCETGRLKVVDPNTGRILEANKTGEIWAKSSYMMNGYYNNPEATKNAIDSDGWLHTGDLGYYDDDGEIFLIDRISEFINYRAIKISPAEIEALIQQHPAVLEVAVVAVSHDIEEEHAMAFVAKIPGKEATELDITDLVEQNMPWYCRLHAGVKFMQRLPRTATGKIAKKELKQIAKNYTTN</sequence>
<reference evidence="7 8" key="1">
    <citation type="submission" date="2015-04" db="EMBL/GenBank/DDBJ databases">
        <title>Lasius niger genome sequencing.</title>
        <authorList>
            <person name="Konorov E.A."/>
            <person name="Nikitin M.A."/>
            <person name="Kirill M.V."/>
            <person name="Chang P."/>
        </authorList>
    </citation>
    <scope>NUCLEOTIDE SEQUENCE [LARGE SCALE GENOMIC DNA]</scope>
    <source>
        <tissue evidence="7">Whole</tissue>
    </source>
</reference>
<dbReference type="STRING" id="67767.A0A0J7L539"/>
<evidence type="ECO:0000259" key="6">
    <source>
        <dbReference type="Pfam" id="PF13193"/>
    </source>
</evidence>
<dbReference type="AlphaFoldDB" id="A0A0J7L539"/>
<dbReference type="InterPro" id="IPR025110">
    <property type="entry name" value="AMP-bd_C"/>
</dbReference>
<keyword evidence="8" id="KW-1185">Reference proteome</keyword>
<dbReference type="InterPro" id="IPR000873">
    <property type="entry name" value="AMP-dep_synth/lig_dom"/>
</dbReference>
<evidence type="ECO:0000256" key="3">
    <source>
        <dbReference type="ARBA" id="ARBA00022598"/>
    </source>
</evidence>
<dbReference type="PANTHER" id="PTHR24096:SF149">
    <property type="entry name" value="AMP-BINDING DOMAIN-CONTAINING PROTEIN-RELATED"/>
    <property type="match status" value="1"/>
</dbReference>
<dbReference type="Gene3D" id="3.40.50.980">
    <property type="match status" value="1"/>
</dbReference>
<dbReference type="GO" id="GO:0004497">
    <property type="term" value="F:monooxygenase activity"/>
    <property type="evidence" value="ECO:0007669"/>
    <property type="project" value="UniProtKB-KW"/>
</dbReference>
<dbReference type="PROSITE" id="PS00455">
    <property type="entry name" value="AMP_BINDING"/>
    <property type="match status" value="1"/>
</dbReference>
<evidence type="ECO:0000256" key="2">
    <source>
        <dbReference type="ARBA" id="ARBA00006432"/>
    </source>
</evidence>
<evidence type="ECO:0000256" key="4">
    <source>
        <dbReference type="ARBA" id="ARBA00023140"/>
    </source>
</evidence>
<keyword evidence="4" id="KW-0576">Peroxisome</keyword>
<dbReference type="GO" id="GO:0005777">
    <property type="term" value="C:peroxisome"/>
    <property type="evidence" value="ECO:0007669"/>
    <property type="project" value="UniProtKB-SubCell"/>
</dbReference>
<dbReference type="Pfam" id="PF13193">
    <property type="entry name" value="AMP-binding_C"/>
    <property type="match status" value="1"/>
</dbReference>
<feature type="domain" description="AMP-dependent synthetase/ligase" evidence="5">
    <location>
        <begin position="3"/>
        <end position="222"/>
    </location>
</feature>
<keyword evidence="7" id="KW-0503">Monooxygenase</keyword>
<evidence type="ECO:0000313" key="8">
    <source>
        <dbReference type="Proteomes" id="UP000036403"/>
    </source>
</evidence>
<proteinExistence type="inferred from homology"/>
<keyword evidence="3" id="KW-0436">Ligase</keyword>
<feature type="domain" description="AMP-binding enzyme C-terminal" evidence="6">
    <location>
        <begin position="332"/>
        <end position="408"/>
    </location>
</feature>
<protein>
    <submittedName>
        <fullName evidence="7">Luciferin 4-monooxygenase</fullName>
    </submittedName>
</protein>
<dbReference type="PANTHER" id="PTHR24096">
    <property type="entry name" value="LONG-CHAIN-FATTY-ACID--COA LIGASE"/>
    <property type="match status" value="1"/>
</dbReference>
<dbReference type="Gene3D" id="2.30.38.10">
    <property type="entry name" value="Luciferase, Domain 3"/>
    <property type="match status" value="1"/>
</dbReference>
<dbReference type="OrthoDB" id="10253869at2759"/>